<dbReference type="InterPro" id="IPR020568">
    <property type="entry name" value="Ribosomal_Su5_D2-typ_SF"/>
</dbReference>
<sequence>MLPKKNRLKANDIKRLYSKGLKVRGEYGMLIVEKDSQVKEYEIAFVVSKKIGNAVQRHKMTRLLREISRENLKEVISGLKLVYVAFKYCENYEELEKEFKKQIDKATLTT</sequence>
<dbReference type="GO" id="GO:0001682">
    <property type="term" value="P:tRNA 5'-leader removal"/>
    <property type="evidence" value="ECO:0007669"/>
    <property type="project" value="UniProtKB-UniRule"/>
</dbReference>
<accession>A0A0G0B537</accession>
<keyword evidence="5 6" id="KW-0694">RNA-binding</keyword>
<evidence type="ECO:0000256" key="6">
    <source>
        <dbReference type="HAMAP-Rule" id="MF_00227"/>
    </source>
</evidence>
<proteinExistence type="inferred from homology"/>
<evidence type="ECO:0000256" key="7">
    <source>
        <dbReference type="NCBIfam" id="TIGR00188"/>
    </source>
</evidence>
<keyword evidence="2 6" id="KW-0540">Nuclease</keyword>
<evidence type="ECO:0000256" key="5">
    <source>
        <dbReference type="ARBA" id="ARBA00022884"/>
    </source>
</evidence>
<keyword evidence="1 6" id="KW-0819">tRNA processing</keyword>
<dbReference type="NCBIfam" id="TIGR00188">
    <property type="entry name" value="rnpA"/>
    <property type="match status" value="1"/>
</dbReference>
<evidence type="ECO:0000313" key="8">
    <source>
        <dbReference type="EMBL" id="KKP64513.1"/>
    </source>
</evidence>
<organism evidence="8 9">
    <name type="scientific">candidate division WS6 bacterium GW2011_GWE1_34_7</name>
    <dbReference type="NCBI Taxonomy" id="1619093"/>
    <lineage>
        <taxon>Bacteria</taxon>
        <taxon>Candidatus Dojkabacteria</taxon>
    </lineage>
</organism>
<dbReference type="Proteomes" id="UP000033866">
    <property type="component" value="Unassembled WGS sequence"/>
</dbReference>
<dbReference type="InterPro" id="IPR000100">
    <property type="entry name" value="RNase_P"/>
</dbReference>
<dbReference type="EMBL" id="LBPV01000045">
    <property type="protein sequence ID" value="KKP64513.1"/>
    <property type="molecule type" value="Genomic_DNA"/>
</dbReference>
<evidence type="ECO:0000256" key="4">
    <source>
        <dbReference type="ARBA" id="ARBA00022801"/>
    </source>
</evidence>
<evidence type="ECO:0000256" key="3">
    <source>
        <dbReference type="ARBA" id="ARBA00022759"/>
    </source>
</evidence>
<dbReference type="HAMAP" id="MF_00227">
    <property type="entry name" value="RNase_P"/>
    <property type="match status" value="1"/>
</dbReference>
<dbReference type="PANTHER" id="PTHR33992">
    <property type="entry name" value="RIBONUCLEASE P PROTEIN COMPONENT"/>
    <property type="match status" value="1"/>
</dbReference>
<dbReference type="Gene3D" id="3.30.230.10">
    <property type="match status" value="1"/>
</dbReference>
<comment type="caution">
    <text evidence="8">The sequence shown here is derived from an EMBL/GenBank/DDBJ whole genome shotgun (WGS) entry which is preliminary data.</text>
</comment>
<dbReference type="PANTHER" id="PTHR33992:SF1">
    <property type="entry name" value="RIBONUCLEASE P PROTEIN COMPONENT"/>
    <property type="match status" value="1"/>
</dbReference>
<dbReference type="Pfam" id="PF00825">
    <property type="entry name" value="Ribonuclease_P"/>
    <property type="match status" value="1"/>
</dbReference>
<comment type="similarity">
    <text evidence="6">Belongs to the RnpA family.</text>
</comment>
<dbReference type="GO" id="GO:0004526">
    <property type="term" value="F:ribonuclease P activity"/>
    <property type="evidence" value="ECO:0007669"/>
    <property type="project" value="UniProtKB-UniRule"/>
</dbReference>
<comment type="function">
    <text evidence="6">RNaseP catalyzes the removal of the 5'-leader sequence from pre-tRNA to produce the mature 5'-terminus. It can also cleave other RNA substrates such as 4.5S RNA. The protein component plays an auxiliary but essential role in vivo by binding to the 5'-leader sequence and broadening the substrate specificity of the ribozyme.</text>
</comment>
<name>A0A0G0B537_9BACT</name>
<dbReference type="GO" id="GO:0000049">
    <property type="term" value="F:tRNA binding"/>
    <property type="evidence" value="ECO:0007669"/>
    <property type="project" value="UniProtKB-UniRule"/>
</dbReference>
<dbReference type="AlphaFoldDB" id="A0A0G0B537"/>
<dbReference type="SUPFAM" id="SSF54211">
    <property type="entry name" value="Ribosomal protein S5 domain 2-like"/>
    <property type="match status" value="1"/>
</dbReference>
<reference evidence="8 9" key="1">
    <citation type="journal article" date="2015" name="Nature">
        <title>rRNA introns, odd ribosomes, and small enigmatic genomes across a large radiation of phyla.</title>
        <authorList>
            <person name="Brown C.T."/>
            <person name="Hug L.A."/>
            <person name="Thomas B.C."/>
            <person name="Sharon I."/>
            <person name="Castelle C.J."/>
            <person name="Singh A."/>
            <person name="Wilkins M.J."/>
            <person name="Williams K.H."/>
            <person name="Banfield J.F."/>
        </authorList>
    </citation>
    <scope>NUCLEOTIDE SEQUENCE [LARGE SCALE GENOMIC DNA]</scope>
</reference>
<gene>
    <name evidence="6" type="primary">rnpA</name>
    <name evidence="8" type="ORF">UR61_C0045G0006</name>
</gene>
<evidence type="ECO:0000256" key="1">
    <source>
        <dbReference type="ARBA" id="ARBA00022694"/>
    </source>
</evidence>
<comment type="catalytic activity">
    <reaction evidence="6">
        <text>Endonucleolytic cleavage of RNA, removing 5'-extranucleotides from tRNA precursor.</text>
        <dbReference type="EC" id="3.1.26.5"/>
    </reaction>
</comment>
<keyword evidence="4 6" id="KW-0378">Hydrolase</keyword>
<keyword evidence="3 6" id="KW-0255">Endonuclease</keyword>
<evidence type="ECO:0000313" key="9">
    <source>
        <dbReference type="Proteomes" id="UP000033866"/>
    </source>
</evidence>
<evidence type="ECO:0000256" key="2">
    <source>
        <dbReference type="ARBA" id="ARBA00022722"/>
    </source>
</evidence>
<protein>
    <recommendedName>
        <fullName evidence="6 7">Ribonuclease P protein component</fullName>
        <shortName evidence="6">RNase P protein</shortName>
        <shortName evidence="6">RNaseP protein</shortName>
        <ecNumber evidence="6 7">3.1.26.5</ecNumber>
    </recommendedName>
    <alternativeName>
        <fullName evidence="6">Protein C5</fullName>
    </alternativeName>
</protein>
<comment type="subunit">
    <text evidence="6">Consists of a catalytic RNA component (M1 or rnpB) and a protein subunit.</text>
</comment>
<dbReference type="InterPro" id="IPR014721">
    <property type="entry name" value="Ribsml_uS5_D2-typ_fold_subgr"/>
</dbReference>
<dbReference type="EC" id="3.1.26.5" evidence="6 7"/>
<dbReference type="GO" id="GO:0030677">
    <property type="term" value="C:ribonuclease P complex"/>
    <property type="evidence" value="ECO:0007669"/>
    <property type="project" value="TreeGrafter"/>
</dbReference>
<dbReference type="GO" id="GO:0042781">
    <property type="term" value="F:3'-tRNA processing endoribonuclease activity"/>
    <property type="evidence" value="ECO:0007669"/>
    <property type="project" value="TreeGrafter"/>
</dbReference>